<evidence type="ECO:0000313" key="1">
    <source>
        <dbReference type="EMBL" id="GFU03127.1"/>
    </source>
</evidence>
<dbReference type="AlphaFoldDB" id="A0A8X6Q794"/>
<keyword evidence="2" id="KW-1185">Reference proteome</keyword>
<evidence type="ECO:0000313" key="2">
    <source>
        <dbReference type="Proteomes" id="UP000887013"/>
    </source>
</evidence>
<dbReference type="EMBL" id="BMAW01076791">
    <property type="protein sequence ID" value="GFU03127.1"/>
    <property type="molecule type" value="Genomic_DNA"/>
</dbReference>
<sequence length="77" mass="8534">MIHDSTEISTGCSLKNWSTHTSIRSVYCTSPDGLIRSGEDCMLSEIKTIFNPEGSSLEELIRKRPDLGLSNDNDSFP</sequence>
<organism evidence="1 2">
    <name type="scientific">Nephila pilipes</name>
    <name type="common">Giant wood spider</name>
    <name type="synonym">Nephila maculata</name>
    <dbReference type="NCBI Taxonomy" id="299642"/>
    <lineage>
        <taxon>Eukaryota</taxon>
        <taxon>Metazoa</taxon>
        <taxon>Ecdysozoa</taxon>
        <taxon>Arthropoda</taxon>
        <taxon>Chelicerata</taxon>
        <taxon>Arachnida</taxon>
        <taxon>Araneae</taxon>
        <taxon>Araneomorphae</taxon>
        <taxon>Entelegynae</taxon>
        <taxon>Araneoidea</taxon>
        <taxon>Nephilidae</taxon>
        <taxon>Nephila</taxon>
    </lineage>
</organism>
<gene>
    <name evidence="1" type="ORF">NPIL_667681</name>
</gene>
<comment type="caution">
    <text evidence="1">The sequence shown here is derived from an EMBL/GenBank/DDBJ whole genome shotgun (WGS) entry which is preliminary data.</text>
</comment>
<reference evidence="1" key="1">
    <citation type="submission" date="2020-08" db="EMBL/GenBank/DDBJ databases">
        <title>Multicomponent nature underlies the extraordinary mechanical properties of spider dragline silk.</title>
        <authorList>
            <person name="Kono N."/>
            <person name="Nakamura H."/>
            <person name="Mori M."/>
            <person name="Yoshida Y."/>
            <person name="Ohtoshi R."/>
            <person name="Malay A.D."/>
            <person name="Moran D.A.P."/>
            <person name="Tomita M."/>
            <person name="Numata K."/>
            <person name="Arakawa K."/>
        </authorList>
    </citation>
    <scope>NUCLEOTIDE SEQUENCE</scope>
</reference>
<name>A0A8X6Q794_NEPPI</name>
<protein>
    <submittedName>
        <fullName evidence="1">Uncharacterized protein</fullName>
    </submittedName>
</protein>
<proteinExistence type="predicted"/>
<dbReference type="OrthoDB" id="6418206at2759"/>
<accession>A0A8X6Q794</accession>
<dbReference type="Proteomes" id="UP000887013">
    <property type="component" value="Unassembled WGS sequence"/>
</dbReference>